<feature type="compositionally biased region" description="Basic and acidic residues" evidence="1">
    <location>
        <begin position="60"/>
        <end position="79"/>
    </location>
</feature>
<dbReference type="Gene3D" id="1.10.150.320">
    <property type="entry name" value="Photosystem II 12 kDa extrinsic protein"/>
    <property type="match status" value="1"/>
</dbReference>
<dbReference type="InterPro" id="IPR051675">
    <property type="entry name" value="Endo/Exo/Phosphatase_dom_1"/>
</dbReference>
<dbReference type="Pfam" id="PF12836">
    <property type="entry name" value="HHH_3"/>
    <property type="match status" value="1"/>
</dbReference>
<evidence type="ECO:0000256" key="1">
    <source>
        <dbReference type="SAM" id="MobiDB-lite"/>
    </source>
</evidence>
<sequence length="229" mass="26722">MNNQFFHFNRGDRMVLLLLLLLLTSGIFLFLFSPQSKADRLPSSLALAKGDTLTIQKDLPSTEREQPKTQNRDTLETNDHYVGPPQTLSYTPKKRIPKGIVLDLNRVDSATLTQVPSIGPTFARRIINYRQRLGGYYTVLQLQEVYGMTQERYEEIKPYFSIASLPKPILWDTVSYNAIPRHPYLNYLQRSALERILYREGRIESWQQLRNLSEFTLEDSIRLSHYFSF</sequence>
<dbReference type="GO" id="GO:0015628">
    <property type="term" value="P:protein secretion by the type II secretion system"/>
    <property type="evidence" value="ECO:0007669"/>
    <property type="project" value="TreeGrafter"/>
</dbReference>
<dbReference type="OrthoDB" id="981124at2"/>
<comment type="caution">
    <text evidence="2">The sequence shown here is derived from an EMBL/GenBank/DDBJ whole genome shotgun (WGS) entry which is preliminary data.</text>
</comment>
<dbReference type="AlphaFoldDB" id="A0A0A2G3L6"/>
<dbReference type="Proteomes" id="UP000030134">
    <property type="component" value="Unassembled WGS sequence"/>
</dbReference>
<protein>
    <recommendedName>
        <fullName evidence="4">Competence protein ComEA</fullName>
    </recommendedName>
</protein>
<proteinExistence type="predicted"/>
<keyword evidence="3" id="KW-1185">Reference proteome</keyword>
<dbReference type="SUPFAM" id="SSF47781">
    <property type="entry name" value="RuvA domain 2-like"/>
    <property type="match status" value="1"/>
</dbReference>
<dbReference type="PANTHER" id="PTHR21180">
    <property type="entry name" value="ENDONUCLEASE/EXONUCLEASE/PHOSPHATASE FAMILY DOMAIN-CONTAINING PROTEIN 1"/>
    <property type="match status" value="1"/>
</dbReference>
<accession>A0A0A2G3L6</accession>
<dbReference type="InterPro" id="IPR010994">
    <property type="entry name" value="RuvA_2-like"/>
</dbReference>
<dbReference type="eggNOG" id="COG1555">
    <property type="taxonomic scope" value="Bacteria"/>
</dbReference>
<gene>
    <name evidence="2" type="ORF">HQ36_08510</name>
</gene>
<evidence type="ECO:0008006" key="4">
    <source>
        <dbReference type="Google" id="ProtNLM"/>
    </source>
</evidence>
<evidence type="ECO:0000313" key="3">
    <source>
        <dbReference type="Proteomes" id="UP000030134"/>
    </source>
</evidence>
<dbReference type="STRING" id="266762.HQ36_08510"/>
<dbReference type="EMBL" id="JQZW01000019">
    <property type="protein sequence ID" value="KGN97062.1"/>
    <property type="molecule type" value="Genomic_DNA"/>
</dbReference>
<name>A0A0A2G3L6_9PORP</name>
<dbReference type="PANTHER" id="PTHR21180:SF32">
    <property type="entry name" value="ENDONUCLEASE_EXONUCLEASE_PHOSPHATASE FAMILY DOMAIN-CONTAINING PROTEIN 1"/>
    <property type="match status" value="1"/>
</dbReference>
<reference evidence="2 3" key="1">
    <citation type="submission" date="2014-08" db="EMBL/GenBank/DDBJ databases">
        <title>Porphyromonas gingivicanis strain:COT-022_OH1391 Genome sequencing.</title>
        <authorList>
            <person name="Wallis C."/>
            <person name="Deusch O."/>
            <person name="O'Flynn C."/>
            <person name="Davis I."/>
            <person name="Jospin G."/>
            <person name="Darling A.E."/>
            <person name="Coil D.A."/>
            <person name="Alexiev A."/>
            <person name="Horsfall A."/>
            <person name="Kirkwood N."/>
            <person name="Harris S."/>
            <person name="Eisen J.A."/>
        </authorList>
    </citation>
    <scope>NUCLEOTIDE SEQUENCE [LARGE SCALE GENOMIC DNA]</scope>
    <source>
        <strain evidence="3">COT-022 OH1391</strain>
    </source>
</reference>
<organism evidence="2 3">
    <name type="scientific">Porphyromonas gingivicanis</name>
    <dbReference type="NCBI Taxonomy" id="266762"/>
    <lineage>
        <taxon>Bacteria</taxon>
        <taxon>Pseudomonadati</taxon>
        <taxon>Bacteroidota</taxon>
        <taxon>Bacteroidia</taxon>
        <taxon>Bacteroidales</taxon>
        <taxon>Porphyromonadaceae</taxon>
        <taxon>Porphyromonas</taxon>
    </lineage>
</organism>
<dbReference type="RefSeq" id="WP_025843283.1">
    <property type="nucleotide sequence ID" value="NZ_JQZW01000019.1"/>
</dbReference>
<dbReference type="GO" id="GO:0015627">
    <property type="term" value="C:type II protein secretion system complex"/>
    <property type="evidence" value="ECO:0007669"/>
    <property type="project" value="TreeGrafter"/>
</dbReference>
<evidence type="ECO:0000313" key="2">
    <source>
        <dbReference type="EMBL" id="KGN97062.1"/>
    </source>
</evidence>
<feature type="region of interest" description="Disordered" evidence="1">
    <location>
        <begin position="56"/>
        <end position="88"/>
    </location>
</feature>